<dbReference type="Pfam" id="PF02585">
    <property type="entry name" value="PIG-L"/>
    <property type="match status" value="1"/>
</dbReference>
<dbReference type="AlphaFoldDB" id="A0A5B7ZYA6"/>
<dbReference type="NCBIfam" id="TIGR04183">
    <property type="entry name" value="Por_Secre_tail"/>
    <property type="match status" value="1"/>
</dbReference>
<keyword evidence="3" id="KW-1185">Reference proteome</keyword>
<dbReference type="Proteomes" id="UP000305398">
    <property type="component" value="Chromosome"/>
</dbReference>
<accession>A0A5B7ZYA6</accession>
<name>A0A5B7ZYA6_9BACT</name>
<proteinExistence type="predicted"/>
<feature type="chain" id="PRO_5023030193" evidence="1">
    <location>
        <begin position="26"/>
        <end position="411"/>
    </location>
</feature>
<dbReference type="InterPro" id="IPR026444">
    <property type="entry name" value="Secre_tail"/>
</dbReference>
<evidence type="ECO:0000313" key="2">
    <source>
        <dbReference type="EMBL" id="QDA59950.1"/>
    </source>
</evidence>
<evidence type="ECO:0000256" key="1">
    <source>
        <dbReference type="SAM" id="SignalP"/>
    </source>
</evidence>
<dbReference type="InterPro" id="IPR003737">
    <property type="entry name" value="GlcNAc_PI_deacetylase-related"/>
</dbReference>
<reference evidence="2 3" key="1">
    <citation type="submission" date="2019-06" db="EMBL/GenBank/DDBJ databases">
        <authorList>
            <person name="Srinivasan S."/>
        </authorList>
    </citation>
    <scope>NUCLEOTIDE SEQUENCE [LARGE SCALE GENOMIC DNA]</scope>
    <source>
        <strain evidence="2 3">17J68-5</strain>
    </source>
</reference>
<protein>
    <submittedName>
        <fullName evidence="2">T9SS type A sorting domain-containing protein</fullName>
    </submittedName>
</protein>
<feature type="signal peptide" evidence="1">
    <location>
        <begin position="1"/>
        <end position="25"/>
    </location>
</feature>
<gene>
    <name evidence="2" type="ORF">FHG12_07420</name>
</gene>
<dbReference type="KEGG" id="hyj:FHG12_07420"/>
<organism evidence="2 3">
    <name type="scientific">Hymenobacter jejuensis</name>
    <dbReference type="NCBI Taxonomy" id="2502781"/>
    <lineage>
        <taxon>Bacteria</taxon>
        <taxon>Pseudomonadati</taxon>
        <taxon>Bacteroidota</taxon>
        <taxon>Cytophagia</taxon>
        <taxon>Cytophagales</taxon>
        <taxon>Hymenobacteraceae</taxon>
        <taxon>Hymenobacter</taxon>
    </lineage>
</organism>
<dbReference type="OrthoDB" id="6064917at2"/>
<dbReference type="EMBL" id="CP040896">
    <property type="protein sequence ID" value="QDA59950.1"/>
    <property type="molecule type" value="Genomic_DNA"/>
</dbReference>
<dbReference type="InterPro" id="IPR024078">
    <property type="entry name" value="LmbE-like_dom_sf"/>
</dbReference>
<evidence type="ECO:0000313" key="3">
    <source>
        <dbReference type="Proteomes" id="UP000305398"/>
    </source>
</evidence>
<keyword evidence="1" id="KW-0732">Signal</keyword>
<dbReference type="Gene3D" id="3.40.50.10320">
    <property type="entry name" value="LmbE-like"/>
    <property type="match status" value="1"/>
</dbReference>
<sequence length="411" mass="45791">MVKRLFSAFLLGFGLLLSLTSRVQAQAGQPKDVVFYITAHQDDWQLFMGSNAYDDVQRRRTKVIFICLTAGQAADLGDTYWKSRETGCLNAIQAATCLSASSEALPPAGTQTINKHEVAMYRYKNTAAYFFRLPDGGYKGDGYPRTNFETIAKLKNKKITSLTSLDKTATYTSWGDLVGTVQQLMKREINDGARVWVNAPDLDKVRNPDDHPDHMMAGVLARVASDDMDCRQHLYKEYSASKEKVNLTLDQTANQTALYSAYCKAISDAGQPSGWNKEHLVWIGRQYFRLRHNVPNTPSQPGPATAHSVPMPATSADTATVEPVQLTLEGNYPNPFDQSSLVAYYLPNSAPVLLRIFDVTGKLIVTLVEKKQVAGRYEVWLDANQFPSSGQYICSLQVGSERRQIRMQVAH</sequence>
<dbReference type="SUPFAM" id="SSF102588">
    <property type="entry name" value="LmbE-like"/>
    <property type="match status" value="1"/>
</dbReference>